<feature type="compositionally biased region" description="Polar residues" evidence="1">
    <location>
        <begin position="41"/>
        <end position="57"/>
    </location>
</feature>
<evidence type="ECO:0000313" key="2">
    <source>
        <dbReference type="Proteomes" id="UP000887577"/>
    </source>
</evidence>
<protein>
    <submittedName>
        <fullName evidence="3">Uncharacterized protein</fullName>
    </submittedName>
</protein>
<proteinExistence type="predicted"/>
<evidence type="ECO:0000313" key="3">
    <source>
        <dbReference type="WBParaSite" id="PSU_v2.g12308.t1"/>
    </source>
</evidence>
<feature type="region of interest" description="Disordered" evidence="1">
    <location>
        <begin position="175"/>
        <end position="202"/>
    </location>
</feature>
<organism evidence="2 3">
    <name type="scientific">Panagrolaimus superbus</name>
    <dbReference type="NCBI Taxonomy" id="310955"/>
    <lineage>
        <taxon>Eukaryota</taxon>
        <taxon>Metazoa</taxon>
        <taxon>Ecdysozoa</taxon>
        <taxon>Nematoda</taxon>
        <taxon>Chromadorea</taxon>
        <taxon>Rhabditida</taxon>
        <taxon>Tylenchina</taxon>
        <taxon>Panagrolaimomorpha</taxon>
        <taxon>Panagrolaimoidea</taxon>
        <taxon>Panagrolaimidae</taxon>
        <taxon>Panagrolaimus</taxon>
    </lineage>
</organism>
<accession>A0A914Y3H0</accession>
<feature type="compositionally biased region" description="Basic and acidic residues" evidence="1">
    <location>
        <begin position="26"/>
        <end position="39"/>
    </location>
</feature>
<sequence>MGLINPRDIADLTQLAMRLGAQTMESNKELLSKPGRPESKPISSNASPSELLGQSFTNLMNGGGMGLGGGMAGLMNDRSAPPIEKTQTIAKPVSSLPREFGAPTLFKTSPLFPATAKGVPTAAEPLPQAIGGGSELLAKSNPNPLGPGLNPAVMQQGGEGLLKLASSFLRGAGGGGGGGGGGNSYDSAPPSQGSGGYEAARGSSNGNIIPNIRQLLPGARENFGVKRGDGLLLHTFSSAAPNNPIYVY</sequence>
<dbReference type="WBParaSite" id="PSU_v2.g12308.t1">
    <property type="protein sequence ID" value="PSU_v2.g12308.t1"/>
    <property type="gene ID" value="PSU_v2.g12308"/>
</dbReference>
<dbReference type="Proteomes" id="UP000887577">
    <property type="component" value="Unplaced"/>
</dbReference>
<name>A0A914Y3H0_9BILA</name>
<keyword evidence="2" id="KW-1185">Reference proteome</keyword>
<dbReference type="AlphaFoldDB" id="A0A914Y3H0"/>
<feature type="region of interest" description="Disordered" evidence="1">
    <location>
        <begin position="24"/>
        <end position="57"/>
    </location>
</feature>
<evidence type="ECO:0000256" key="1">
    <source>
        <dbReference type="SAM" id="MobiDB-lite"/>
    </source>
</evidence>
<reference evidence="3" key="1">
    <citation type="submission" date="2022-11" db="UniProtKB">
        <authorList>
            <consortium name="WormBaseParasite"/>
        </authorList>
    </citation>
    <scope>IDENTIFICATION</scope>
</reference>